<accession>A0A8S5P589</accession>
<reference evidence="1" key="1">
    <citation type="journal article" date="2021" name="Proc. Natl. Acad. Sci. U.S.A.">
        <title>A Catalog of Tens of Thousands of Viruses from Human Metagenomes Reveals Hidden Associations with Chronic Diseases.</title>
        <authorList>
            <person name="Tisza M.J."/>
            <person name="Buck C.B."/>
        </authorList>
    </citation>
    <scope>NUCLEOTIDE SEQUENCE</scope>
    <source>
        <strain evidence="1">Ctiil21</strain>
    </source>
</reference>
<organism evidence="1">
    <name type="scientific">Myoviridae sp. ctiil21</name>
    <dbReference type="NCBI Taxonomy" id="2825153"/>
    <lineage>
        <taxon>Viruses</taxon>
        <taxon>Duplodnaviria</taxon>
        <taxon>Heunggongvirae</taxon>
        <taxon>Uroviricota</taxon>
        <taxon>Caudoviricetes</taxon>
    </lineage>
</organism>
<sequence length="39" mass="4316">MPPQSDKNLYQSGRPHFISDSLVRVLSLCCYPLHGGVEA</sequence>
<evidence type="ECO:0000313" key="1">
    <source>
        <dbReference type="EMBL" id="DAE02230.1"/>
    </source>
</evidence>
<dbReference type="EMBL" id="BK015343">
    <property type="protein sequence ID" value="DAE02230.1"/>
    <property type="molecule type" value="Genomic_DNA"/>
</dbReference>
<proteinExistence type="predicted"/>
<protein>
    <submittedName>
        <fullName evidence="1">Uncharacterized protein</fullName>
    </submittedName>
</protein>
<name>A0A8S5P589_9CAUD</name>